<keyword evidence="1" id="KW-0521">NADP</keyword>
<sequence>MAIKNVAIIGAGGNLGPSIVKNLTSSPHNYNVSVLSRQESSYKAPEGVTLIKTDYSPDSLVSALKGQDAVVSAITTSAVPEQKKIIDAAIAAGVKRFIPSEFGCDSSNSVTLQRVPPLNSKNQIREYLESKQDQIEWTAIYTGSFFDWGLKVGFLGCNLPEATMTIFPAQKDVLFSTSTLDFIGRAIAQTLSPSIAPKTANQRLRVRSFTTSQTQILAALEKATGKKWTVAEADLDASVKDAEEKLSKSDFSGVGILITGALLDPKCGNNFDYNPSNELLELPTEDINTVVKSVL</sequence>
<dbReference type="VEuPathDB" id="FungiDB:C8Q69DRAFT_298310"/>
<dbReference type="InterPro" id="IPR045312">
    <property type="entry name" value="PCBER-like"/>
</dbReference>
<proteinExistence type="predicted"/>
<dbReference type="EMBL" id="RCNU01000007">
    <property type="protein sequence ID" value="RWQ94605.1"/>
    <property type="molecule type" value="Genomic_DNA"/>
</dbReference>
<dbReference type="InterPro" id="IPR008030">
    <property type="entry name" value="NmrA-like"/>
</dbReference>
<dbReference type="PANTHER" id="PTHR47706">
    <property type="entry name" value="NMRA-LIKE FAMILY PROTEIN"/>
    <property type="match status" value="1"/>
</dbReference>
<dbReference type="Gene3D" id="3.40.50.720">
    <property type="entry name" value="NAD(P)-binding Rossmann-like Domain"/>
    <property type="match status" value="1"/>
</dbReference>
<dbReference type="Pfam" id="PF05368">
    <property type="entry name" value="NmrA"/>
    <property type="match status" value="1"/>
</dbReference>
<dbReference type="Proteomes" id="UP000283841">
    <property type="component" value="Unassembled WGS sequence"/>
</dbReference>
<dbReference type="AlphaFoldDB" id="A0A443HS21"/>
<dbReference type="PANTHER" id="PTHR47706:SF9">
    <property type="entry name" value="NMRA-LIKE DOMAIN-CONTAINING PROTEIN-RELATED"/>
    <property type="match status" value="1"/>
</dbReference>
<keyword evidence="2" id="KW-0560">Oxidoreductase</keyword>
<protein>
    <recommendedName>
        <fullName evidence="3">NmrA-like domain-containing protein</fullName>
    </recommendedName>
</protein>
<gene>
    <name evidence="4" type="ORF">C8Q69DRAFT_298310</name>
</gene>
<evidence type="ECO:0000313" key="5">
    <source>
        <dbReference type="Proteomes" id="UP000283841"/>
    </source>
</evidence>
<evidence type="ECO:0000313" key="4">
    <source>
        <dbReference type="EMBL" id="RWQ94605.1"/>
    </source>
</evidence>
<dbReference type="STRING" id="264951.A0A443HS21"/>
<dbReference type="CDD" id="cd05259">
    <property type="entry name" value="PCBER_SDR_a"/>
    <property type="match status" value="1"/>
</dbReference>
<accession>A0A443HS21</accession>
<reference evidence="4 5" key="1">
    <citation type="journal article" date="2018" name="Front. Microbiol.">
        <title>Genomic and genetic insights into a cosmopolitan fungus, Paecilomyces variotii (Eurotiales).</title>
        <authorList>
            <person name="Urquhart A.S."/>
            <person name="Mondo S.J."/>
            <person name="Makela M.R."/>
            <person name="Hane J.K."/>
            <person name="Wiebenga A."/>
            <person name="He G."/>
            <person name="Mihaltcheva S."/>
            <person name="Pangilinan J."/>
            <person name="Lipzen A."/>
            <person name="Barry K."/>
            <person name="de Vries R.P."/>
            <person name="Grigoriev I.V."/>
            <person name="Idnurm A."/>
        </authorList>
    </citation>
    <scope>NUCLEOTIDE SEQUENCE [LARGE SCALE GENOMIC DNA]</scope>
    <source>
        <strain evidence="4 5">CBS 101075</strain>
    </source>
</reference>
<dbReference type="InterPro" id="IPR036291">
    <property type="entry name" value="NAD(P)-bd_dom_sf"/>
</dbReference>
<organism evidence="4 5">
    <name type="scientific">Byssochlamys spectabilis</name>
    <name type="common">Paecilomyces variotii</name>
    <dbReference type="NCBI Taxonomy" id="264951"/>
    <lineage>
        <taxon>Eukaryota</taxon>
        <taxon>Fungi</taxon>
        <taxon>Dikarya</taxon>
        <taxon>Ascomycota</taxon>
        <taxon>Pezizomycotina</taxon>
        <taxon>Eurotiomycetes</taxon>
        <taxon>Eurotiomycetidae</taxon>
        <taxon>Eurotiales</taxon>
        <taxon>Thermoascaceae</taxon>
        <taxon>Paecilomyces</taxon>
    </lineage>
</organism>
<dbReference type="InterPro" id="IPR051609">
    <property type="entry name" value="NmrA/Isoflavone_reductase-like"/>
</dbReference>
<dbReference type="Gene3D" id="3.90.25.10">
    <property type="entry name" value="UDP-galactose 4-epimerase, domain 1"/>
    <property type="match status" value="1"/>
</dbReference>
<name>A0A443HS21_BYSSP</name>
<keyword evidence="5" id="KW-1185">Reference proteome</keyword>
<dbReference type="GeneID" id="39596392"/>
<evidence type="ECO:0000259" key="3">
    <source>
        <dbReference type="Pfam" id="PF05368"/>
    </source>
</evidence>
<feature type="domain" description="NmrA-like" evidence="3">
    <location>
        <begin position="4"/>
        <end position="231"/>
    </location>
</feature>
<comment type="caution">
    <text evidence="4">The sequence shown here is derived from an EMBL/GenBank/DDBJ whole genome shotgun (WGS) entry which is preliminary data.</text>
</comment>
<dbReference type="RefSeq" id="XP_028484250.1">
    <property type="nucleotide sequence ID" value="XM_028627115.1"/>
</dbReference>
<dbReference type="GO" id="GO:0016491">
    <property type="term" value="F:oxidoreductase activity"/>
    <property type="evidence" value="ECO:0007669"/>
    <property type="project" value="UniProtKB-KW"/>
</dbReference>
<dbReference type="SUPFAM" id="SSF51735">
    <property type="entry name" value="NAD(P)-binding Rossmann-fold domains"/>
    <property type="match status" value="1"/>
</dbReference>
<evidence type="ECO:0000256" key="2">
    <source>
        <dbReference type="ARBA" id="ARBA00023002"/>
    </source>
</evidence>
<evidence type="ECO:0000256" key="1">
    <source>
        <dbReference type="ARBA" id="ARBA00022857"/>
    </source>
</evidence>